<feature type="region of interest" description="Disordered" evidence="1">
    <location>
        <begin position="216"/>
        <end position="239"/>
    </location>
</feature>
<feature type="compositionally biased region" description="Polar residues" evidence="1">
    <location>
        <begin position="249"/>
        <end position="259"/>
    </location>
</feature>
<dbReference type="Proteomes" id="UP000050795">
    <property type="component" value="Unassembled WGS sequence"/>
</dbReference>
<feature type="region of interest" description="Disordered" evidence="1">
    <location>
        <begin position="148"/>
        <end position="174"/>
    </location>
</feature>
<name>A0AA85KG11_TRIRE</name>
<proteinExistence type="predicted"/>
<reference evidence="3" key="2">
    <citation type="submission" date="2023-11" db="UniProtKB">
        <authorList>
            <consortium name="WormBaseParasite"/>
        </authorList>
    </citation>
    <scope>IDENTIFICATION</scope>
</reference>
<sequence length="268" mass="29129">MFEDNGASNCSVRQQNATSNNFDSSFYTSSLKSGVFNFTAEPKSSSNLVTCGSNSPSTKLVHTSEKRRADNLFSNNGIPHKYYLCETAMANHFAQMNLALPVDATKIVNNSNNNLPSVAVSPSFPFDPSQVASAHHIYQKLSVCTSKEANTNNSDNEDESDEDTEDNRSPLRFSDDLKDHLRCSRVNPTNAFLKGLLSSEPSLAIVPFNPDRLKVLSPSNTSNESSKEDSGISALSDDQLLDSVTISPSSTFISDNPSSMDIDLDIPV</sequence>
<feature type="region of interest" description="Disordered" evidence="1">
    <location>
        <begin position="249"/>
        <end position="268"/>
    </location>
</feature>
<organism evidence="2 3">
    <name type="scientific">Trichobilharzia regenti</name>
    <name type="common">Nasal bird schistosome</name>
    <dbReference type="NCBI Taxonomy" id="157069"/>
    <lineage>
        <taxon>Eukaryota</taxon>
        <taxon>Metazoa</taxon>
        <taxon>Spiralia</taxon>
        <taxon>Lophotrochozoa</taxon>
        <taxon>Platyhelminthes</taxon>
        <taxon>Trematoda</taxon>
        <taxon>Digenea</taxon>
        <taxon>Strigeidida</taxon>
        <taxon>Schistosomatoidea</taxon>
        <taxon>Schistosomatidae</taxon>
        <taxon>Trichobilharzia</taxon>
    </lineage>
</organism>
<protein>
    <submittedName>
        <fullName evidence="3">Uncharacterized protein</fullName>
    </submittedName>
</protein>
<dbReference type="WBParaSite" id="TREG1_85630.1">
    <property type="protein sequence ID" value="TREG1_85630.1"/>
    <property type="gene ID" value="TREG1_85630"/>
</dbReference>
<evidence type="ECO:0000313" key="2">
    <source>
        <dbReference type="Proteomes" id="UP000050795"/>
    </source>
</evidence>
<reference evidence="2" key="1">
    <citation type="submission" date="2022-06" db="EMBL/GenBank/DDBJ databases">
        <authorList>
            <person name="Berger JAMES D."/>
            <person name="Berger JAMES D."/>
        </authorList>
    </citation>
    <scope>NUCLEOTIDE SEQUENCE [LARGE SCALE GENOMIC DNA]</scope>
</reference>
<feature type="compositionally biased region" description="Acidic residues" evidence="1">
    <location>
        <begin position="155"/>
        <end position="165"/>
    </location>
</feature>
<accession>A0AA85KG11</accession>
<keyword evidence="2" id="KW-1185">Reference proteome</keyword>
<evidence type="ECO:0000313" key="3">
    <source>
        <dbReference type="WBParaSite" id="TREG1_85630.1"/>
    </source>
</evidence>
<evidence type="ECO:0000256" key="1">
    <source>
        <dbReference type="SAM" id="MobiDB-lite"/>
    </source>
</evidence>
<dbReference type="AlphaFoldDB" id="A0AA85KG11"/>